<dbReference type="OrthoDB" id="9806326at2"/>
<organism evidence="2 3">
    <name type="scientific">Altererythrobacter epoxidivorans</name>
    <dbReference type="NCBI Taxonomy" id="361183"/>
    <lineage>
        <taxon>Bacteria</taxon>
        <taxon>Pseudomonadati</taxon>
        <taxon>Pseudomonadota</taxon>
        <taxon>Alphaproteobacteria</taxon>
        <taxon>Sphingomonadales</taxon>
        <taxon>Erythrobacteraceae</taxon>
        <taxon>Altererythrobacter</taxon>
    </lineage>
</organism>
<dbReference type="InterPro" id="IPR047111">
    <property type="entry name" value="YbaP-like"/>
</dbReference>
<keyword evidence="3" id="KW-1185">Reference proteome</keyword>
<dbReference type="Proteomes" id="UP000057938">
    <property type="component" value="Chromosome"/>
</dbReference>
<dbReference type="InterPro" id="IPR002816">
    <property type="entry name" value="TraB/PrgY/GumN_fam"/>
</dbReference>
<dbReference type="PANTHER" id="PTHR40590">
    <property type="entry name" value="CYTOPLASMIC PROTEIN-RELATED"/>
    <property type="match status" value="1"/>
</dbReference>
<accession>A0A0M4MGD7</accession>
<reference evidence="2 3" key="1">
    <citation type="submission" date="2015-09" db="EMBL/GenBank/DDBJ databases">
        <title>Complete genome sequence of a benzo[a]pyrene-degrading bacterium Altererythrobacter epoxidivorans CGMCC 1.7731T.</title>
        <authorList>
            <person name="Li Z."/>
            <person name="Cheng H."/>
            <person name="Huo Y."/>
            <person name="Xu X."/>
        </authorList>
    </citation>
    <scope>NUCLEOTIDE SEQUENCE [LARGE SCALE GENOMIC DNA]</scope>
    <source>
        <strain evidence="2 3">CGMCC 1.7731</strain>
    </source>
</reference>
<gene>
    <name evidence="2" type="ORF">AMC99_01109</name>
</gene>
<dbReference type="CDD" id="cd14789">
    <property type="entry name" value="Tiki"/>
    <property type="match status" value="1"/>
</dbReference>
<dbReference type="KEGG" id="aep:AMC99_01109"/>
<name>A0A0M4MGD7_9SPHN</name>
<feature type="signal peptide" evidence="1">
    <location>
        <begin position="1"/>
        <end position="25"/>
    </location>
</feature>
<evidence type="ECO:0000256" key="1">
    <source>
        <dbReference type="SAM" id="SignalP"/>
    </source>
</evidence>
<sequence length="310" mass="33312">MTSLTRKLTAALAASTMLFSAPAFAEDAAASATANTEVAATTAAPTGPALWKVADEDTTVYLFGTVHALPEGIEWLDGPIADAFAASDTIVTEIKMDDSMAAEMQALVMAKGMLPADTTLRSLLDEEQLATFDGAMTKLGLPVEAFDRFEPWYAGMMLTMLPLMQQGYAPDSGVEMVLLRQAGERQKGALETIDFQIGVFDGLPQESQVKFLVDAAANTDEVKNQLDAMLAEWIEGDADQLAELLNEGMEDKALAEALLYNRNANWAEWIDDRMDDPGTVFIAVGAGHLAGTKSVQDLLNGRGIEVVRVR</sequence>
<dbReference type="RefSeq" id="WP_061923800.1">
    <property type="nucleotide sequence ID" value="NZ_CP012669.1"/>
</dbReference>
<dbReference type="STRING" id="361183.AMC99_01109"/>
<feature type="chain" id="PRO_5005798416" description="TraB/GumN family protein" evidence="1">
    <location>
        <begin position="26"/>
        <end position="310"/>
    </location>
</feature>
<evidence type="ECO:0008006" key="4">
    <source>
        <dbReference type="Google" id="ProtNLM"/>
    </source>
</evidence>
<dbReference type="Pfam" id="PF01963">
    <property type="entry name" value="TraB_PrgY_gumN"/>
    <property type="match status" value="1"/>
</dbReference>
<dbReference type="PATRIC" id="fig|361183.4.peg.1082"/>
<dbReference type="PANTHER" id="PTHR40590:SF1">
    <property type="entry name" value="CYTOPLASMIC PROTEIN"/>
    <property type="match status" value="1"/>
</dbReference>
<evidence type="ECO:0000313" key="3">
    <source>
        <dbReference type="Proteomes" id="UP000057938"/>
    </source>
</evidence>
<keyword evidence="1" id="KW-0732">Signal</keyword>
<proteinExistence type="predicted"/>
<protein>
    <recommendedName>
        <fullName evidence="4">TraB/GumN family protein</fullName>
    </recommendedName>
</protein>
<evidence type="ECO:0000313" key="2">
    <source>
        <dbReference type="EMBL" id="ALE16405.1"/>
    </source>
</evidence>
<dbReference type="AlphaFoldDB" id="A0A0M4MGD7"/>
<dbReference type="EMBL" id="CP012669">
    <property type="protein sequence ID" value="ALE16405.1"/>
    <property type="molecule type" value="Genomic_DNA"/>
</dbReference>